<keyword evidence="1" id="KW-0805">Transcription regulation</keyword>
<evidence type="ECO:0000313" key="5">
    <source>
        <dbReference type="EMBL" id="MCL3994734.1"/>
    </source>
</evidence>
<organism evidence="5 6">
    <name type="scientific">Streptomyces lavenduligriseus</name>
    <dbReference type="NCBI Taxonomy" id="67315"/>
    <lineage>
        <taxon>Bacteria</taxon>
        <taxon>Bacillati</taxon>
        <taxon>Actinomycetota</taxon>
        <taxon>Actinomycetes</taxon>
        <taxon>Kitasatosporales</taxon>
        <taxon>Streptomycetaceae</taxon>
        <taxon>Streptomyces</taxon>
    </lineage>
</organism>
<dbReference type="PRINTS" id="PR00032">
    <property type="entry name" value="HTHARAC"/>
</dbReference>
<dbReference type="InterPro" id="IPR020449">
    <property type="entry name" value="Tscrpt_reg_AraC-type_HTH"/>
</dbReference>
<dbReference type="Pfam" id="PF12833">
    <property type="entry name" value="HTH_18"/>
    <property type="match status" value="1"/>
</dbReference>
<dbReference type="EMBL" id="JAMCCK010000021">
    <property type="protein sequence ID" value="MCL3994734.1"/>
    <property type="molecule type" value="Genomic_DNA"/>
</dbReference>
<dbReference type="InterPro" id="IPR018060">
    <property type="entry name" value="HTH_AraC"/>
</dbReference>
<protein>
    <submittedName>
        <fullName evidence="5">Helix-turn-helix domain-containing protein</fullName>
    </submittedName>
</protein>
<dbReference type="PROSITE" id="PS00041">
    <property type="entry name" value="HTH_ARAC_FAMILY_1"/>
    <property type="match status" value="1"/>
</dbReference>
<keyword evidence="2" id="KW-0238">DNA-binding</keyword>
<dbReference type="PANTHER" id="PTHR46796">
    <property type="entry name" value="HTH-TYPE TRANSCRIPTIONAL ACTIVATOR RHAS-RELATED"/>
    <property type="match status" value="1"/>
</dbReference>
<dbReference type="PROSITE" id="PS01124">
    <property type="entry name" value="HTH_ARAC_FAMILY_2"/>
    <property type="match status" value="1"/>
</dbReference>
<dbReference type="InterPro" id="IPR009057">
    <property type="entry name" value="Homeodomain-like_sf"/>
</dbReference>
<proteinExistence type="predicted"/>
<evidence type="ECO:0000313" key="6">
    <source>
        <dbReference type="Proteomes" id="UP001202052"/>
    </source>
</evidence>
<keyword evidence="6" id="KW-1185">Reference proteome</keyword>
<comment type="caution">
    <text evidence="5">The sequence shown here is derived from an EMBL/GenBank/DDBJ whole genome shotgun (WGS) entry which is preliminary data.</text>
</comment>
<accession>A0ABT0NTG0</accession>
<dbReference type="SUPFAM" id="SSF46689">
    <property type="entry name" value="Homeodomain-like"/>
    <property type="match status" value="1"/>
</dbReference>
<sequence length="330" mass="36384">MTLLPPIQETPDDAVGFYTTDALPPGADRERYWRDAWSRTFGPVSLSVADQTYSGTIRAEPLGPLRTVIATGDRLSVRRDLQHIAAGTENGHVVVNVLVAGLARVEQDGRSNEFGPGDVVIYDTARPLRLDIPQSFQAHSLVVRRDDLGLSERQTTHITATALGPGTPVGTLMSSFLTRVVGKAGELVPHVRKMVARTTLDMLAALADERIGTAPDLPPAPGNRVLLVRIQTFINEHFADPALSPAMIARAHHISLRYLHKLFEKEGTTVNGFVRQRRLEESRRELLRNPHRTITAVAHQNGFASTAHFSRTFRAQYGVSPIEWRAAHQP</sequence>
<feature type="domain" description="HTH araC/xylS-type" evidence="4">
    <location>
        <begin position="228"/>
        <end position="327"/>
    </location>
</feature>
<name>A0ABT0NTG0_9ACTN</name>
<evidence type="ECO:0000259" key="4">
    <source>
        <dbReference type="PROSITE" id="PS01124"/>
    </source>
</evidence>
<dbReference type="Proteomes" id="UP001202052">
    <property type="component" value="Unassembled WGS sequence"/>
</dbReference>
<dbReference type="InterPro" id="IPR018062">
    <property type="entry name" value="HTH_AraC-typ_CS"/>
</dbReference>
<reference evidence="5 6" key="1">
    <citation type="submission" date="2022-05" db="EMBL/GenBank/DDBJ databases">
        <title>Genome Resource of Streptomyces lavenduligriseus GA1-1, a Strain with Broad-Spectrum Antifungal Activity against Phytopathogenic Fungi.</title>
        <authorList>
            <person name="Qi D."/>
        </authorList>
    </citation>
    <scope>NUCLEOTIDE SEQUENCE [LARGE SCALE GENOMIC DNA]</scope>
    <source>
        <strain evidence="5 6">GA1-1</strain>
    </source>
</reference>
<keyword evidence="3" id="KW-0804">Transcription</keyword>
<dbReference type="InterPro" id="IPR035418">
    <property type="entry name" value="AraC-bd_2"/>
</dbReference>
<dbReference type="Gene3D" id="1.10.10.60">
    <property type="entry name" value="Homeodomain-like"/>
    <property type="match status" value="1"/>
</dbReference>
<evidence type="ECO:0000256" key="3">
    <source>
        <dbReference type="ARBA" id="ARBA00023163"/>
    </source>
</evidence>
<dbReference type="SMART" id="SM00342">
    <property type="entry name" value="HTH_ARAC"/>
    <property type="match status" value="1"/>
</dbReference>
<dbReference type="Pfam" id="PF14525">
    <property type="entry name" value="AraC_binding_2"/>
    <property type="match status" value="1"/>
</dbReference>
<gene>
    <name evidence="5" type="ORF">M4438_14585</name>
</gene>
<dbReference type="RefSeq" id="WP_249460055.1">
    <property type="nucleotide sequence ID" value="NZ_JAMCCK010000021.1"/>
</dbReference>
<evidence type="ECO:0000256" key="2">
    <source>
        <dbReference type="ARBA" id="ARBA00023125"/>
    </source>
</evidence>
<dbReference type="InterPro" id="IPR050204">
    <property type="entry name" value="AraC_XylS_family_regulators"/>
</dbReference>
<dbReference type="PANTHER" id="PTHR46796:SF6">
    <property type="entry name" value="ARAC SUBFAMILY"/>
    <property type="match status" value="1"/>
</dbReference>
<evidence type="ECO:0000256" key="1">
    <source>
        <dbReference type="ARBA" id="ARBA00023015"/>
    </source>
</evidence>